<name>A0A2P5EHI6_TREOI</name>
<keyword evidence="2" id="KW-1185">Reference proteome</keyword>
<dbReference type="EMBL" id="JXTC01000154">
    <property type="protein sequence ID" value="PON85006.1"/>
    <property type="molecule type" value="Genomic_DNA"/>
</dbReference>
<comment type="caution">
    <text evidence="1">The sequence shown here is derived from an EMBL/GenBank/DDBJ whole genome shotgun (WGS) entry which is preliminary data.</text>
</comment>
<dbReference type="Proteomes" id="UP000237000">
    <property type="component" value="Unassembled WGS sequence"/>
</dbReference>
<proteinExistence type="predicted"/>
<accession>A0A2P5EHI6</accession>
<dbReference type="InParanoid" id="A0A2P5EHI6"/>
<evidence type="ECO:0000313" key="1">
    <source>
        <dbReference type="EMBL" id="PON85006.1"/>
    </source>
</evidence>
<gene>
    <name evidence="1" type="ORF">TorRG33x02_192580</name>
</gene>
<protein>
    <submittedName>
        <fullName evidence="1">Uncharacterized protein</fullName>
    </submittedName>
</protein>
<sequence>MPLESPSHGLAFDSKANDYKLVRALRFKKPSYLKSNPWRSVLMTDHSTSVMKQVGILVDAWSSAVTKNALHWIGLRSRDNRKVIIAFDLVNEEFREIQIPDQPNSGGLFCTKHRHCCVFQDCLPMTTRDRFGFLIERLRCG</sequence>
<organism evidence="1 2">
    <name type="scientific">Trema orientale</name>
    <name type="common">Charcoal tree</name>
    <name type="synonym">Celtis orientalis</name>
    <dbReference type="NCBI Taxonomy" id="63057"/>
    <lineage>
        <taxon>Eukaryota</taxon>
        <taxon>Viridiplantae</taxon>
        <taxon>Streptophyta</taxon>
        <taxon>Embryophyta</taxon>
        <taxon>Tracheophyta</taxon>
        <taxon>Spermatophyta</taxon>
        <taxon>Magnoliopsida</taxon>
        <taxon>eudicotyledons</taxon>
        <taxon>Gunneridae</taxon>
        <taxon>Pentapetalae</taxon>
        <taxon>rosids</taxon>
        <taxon>fabids</taxon>
        <taxon>Rosales</taxon>
        <taxon>Cannabaceae</taxon>
        <taxon>Trema</taxon>
    </lineage>
</organism>
<reference evidence="2" key="1">
    <citation type="submission" date="2016-06" db="EMBL/GenBank/DDBJ databases">
        <title>Parallel loss of symbiosis genes in relatives of nitrogen-fixing non-legume Parasponia.</title>
        <authorList>
            <person name="Van Velzen R."/>
            <person name="Holmer R."/>
            <person name="Bu F."/>
            <person name="Rutten L."/>
            <person name="Van Zeijl A."/>
            <person name="Liu W."/>
            <person name="Santuari L."/>
            <person name="Cao Q."/>
            <person name="Sharma T."/>
            <person name="Shen D."/>
            <person name="Roswanjaya Y."/>
            <person name="Wardhani T."/>
            <person name="Kalhor M.S."/>
            <person name="Jansen J."/>
            <person name="Van den Hoogen J."/>
            <person name="Gungor B."/>
            <person name="Hartog M."/>
            <person name="Hontelez J."/>
            <person name="Verver J."/>
            <person name="Yang W.-C."/>
            <person name="Schijlen E."/>
            <person name="Repin R."/>
            <person name="Schilthuizen M."/>
            <person name="Schranz E."/>
            <person name="Heidstra R."/>
            <person name="Miyata K."/>
            <person name="Fedorova E."/>
            <person name="Kohlen W."/>
            <person name="Bisseling T."/>
            <person name="Smit S."/>
            <person name="Geurts R."/>
        </authorList>
    </citation>
    <scope>NUCLEOTIDE SEQUENCE [LARGE SCALE GENOMIC DNA]</scope>
    <source>
        <strain evidence="2">cv. RG33-2</strain>
    </source>
</reference>
<dbReference type="AlphaFoldDB" id="A0A2P5EHI6"/>
<evidence type="ECO:0000313" key="2">
    <source>
        <dbReference type="Proteomes" id="UP000237000"/>
    </source>
</evidence>
<dbReference type="OrthoDB" id="5314306at2759"/>